<dbReference type="SUPFAM" id="SSF54211">
    <property type="entry name" value="Ribosomal protein S5 domain 2-like"/>
    <property type="match status" value="1"/>
</dbReference>
<organism evidence="1 2">
    <name type="scientific">Staphylococcus cohnii</name>
    <dbReference type="NCBI Taxonomy" id="29382"/>
    <lineage>
        <taxon>Bacteria</taxon>
        <taxon>Bacillati</taxon>
        <taxon>Bacillota</taxon>
        <taxon>Bacilli</taxon>
        <taxon>Bacillales</taxon>
        <taxon>Staphylococcaceae</taxon>
        <taxon>Staphylococcus</taxon>
        <taxon>Staphylococcus cohnii species complex</taxon>
    </lineage>
</organism>
<keyword evidence="1" id="KW-0418">Kinase</keyword>
<accession>A0A2T4LKL4</accession>
<protein>
    <submittedName>
        <fullName evidence="1">Phosphomevalonate kinase</fullName>
    </submittedName>
</protein>
<sequence>MIQVKAPGKLYIAGEYAVTEPGYKSVLIAVDRFVTASI</sequence>
<comment type="caution">
    <text evidence="1">The sequence shown here is derived from an EMBL/GenBank/DDBJ whole genome shotgun (WGS) entry which is preliminary data.</text>
</comment>
<keyword evidence="1" id="KW-0808">Transferase</keyword>
<gene>
    <name evidence="1" type="ORF">BUY34_14365</name>
</gene>
<feature type="non-terminal residue" evidence="1">
    <location>
        <position position="38"/>
    </location>
</feature>
<reference evidence="1 2" key="1">
    <citation type="journal article" date="2016" name="Front. Microbiol.">
        <title>Comprehensive Phylogenetic Analysis of Bovine Non-aureus Staphylococci Species Based on Whole-Genome Sequencing.</title>
        <authorList>
            <person name="Naushad S."/>
            <person name="Barkema H.W."/>
            <person name="Luby C."/>
            <person name="Condas L.A."/>
            <person name="Nobrega D.B."/>
            <person name="Carson D.A."/>
            <person name="De Buck J."/>
        </authorList>
    </citation>
    <scope>NUCLEOTIDE SEQUENCE [LARGE SCALE GENOMIC DNA]</scope>
    <source>
        <strain evidence="1 2">SNUC 3829</strain>
    </source>
</reference>
<evidence type="ECO:0000313" key="1">
    <source>
        <dbReference type="EMBL" id="PTF53081.1"/>
    </source>
</evidence>
<proteinExistence type="predicted"/>
<dbReference type="Proteomes" id="UP000241208">
    <property type="component" value="Unassembled WGS sequence"/>
</dbReference>
<dbReference type="EMBL" id="PYZR01000495">
    <property type="protein sequence ID" value="PTF53081.1"/>
    <property type="molecule type" value="Genomic_DNA"/>
</dbReference>
<evidence type="ECO:0000313" key="2">
    <source>
        <dbReference type="Proteomes" id="UP000241208"/>
    </source>
</evidence>
<dbReference type="InterPro" id="IPR014721">
    <property type="entry name" value="Ribsml_uS5_D2-typ_fold_subgr"/>
</dbReference>
<dbReference type="InterPro" id="IPR020568">
    <property type="entry name" value="Ribosomal_Su5_D2-typ_SF"/>
</dbReference>
<dbReference type="AlphaFoldDB" id="A0A2T4LKL4"/>
<dbReference type="Gene3D" id="3.30.230.10">
    <property type="match status" value="1"/>
</dbReference>
<name>A0A2T4LKL4_9STAP</name>
<dbReference type="GO" id="GO:0016301">
    <property type="term" value="F:kinase activity"/>
    <property type="evidence" value="ECO:0007669"/>
    <property type="project" value="UniProtKB-KW"/>
</dbReference>